<reference evidence="1 2" key="1">
    <citation type="submission" date="2018-02" db="EMBL/GenBank/DDBJ databases">
        <title>Genomic Encyclopedia of Archaeal and Bacterial Type Strains, Phase II (KMG-II): from individual species to whole genera.</title>
        <authorList>
            <person name="Goeker M."/>
        </authorList>
    </citation>
    <scope>NUCLEOTIDE SEQUENCE [LARGE SCALE GENOMIC DNA]</scope>
    <source>
        <strain evidence="1 2">DSM 3808</strain>
    </source>
</reference>
<proteinExistence type="predicted"/>
<accession>A0A2S6HJ82</accession>
<organism evidence="1 2">
    <name type="scientific">Lacrimispora xylanisolvens</name>
    <dbReference type="NCBI Taxonomy" id="384636"/>
    <lineage>
        <taxon>Bacteria</taxon>
        <taxon>Bacillati</taxon>
        <taxon>Bacillota</taxon>
        <taxon>Clostridia</taxon>
        <taxon>Lachnospirales</taxon>
        <taxon>Lachnospiraceae</taxon>
        <taxon>Lacrimispora</taxon>
    </lineage>
</organism>
<evidence type="ECO:0000313" key="1">
    <source>
        <dbReference type="EMBL" id="PPK77522.1"/>
    </source>
</evidence>
<sequence>MSDNINYTTVADTDGNTVDVFENEISLYLQEYIEGRGISDMRKEPQSRWNAALIYINKALFGVNKDKLIIDSRVSNAYNIDLISNICDVYITLCYEYDKEISIIGFSKLTGINQDTFYSWGNNETQVASGASEIYKKLNSEREESLSNKLISGGSNPMKILPALNRHYGWNMGQPRGADGTARITVSREEIEARAHTVDLLPESADELPD</sequence>
<name>A0A2S6HJ82_9FIRM</name>
<comment type="caution">
    <text evidence="1">The sequence shown here is derived from an EMBL/GenBank/DDBJ whole genome shotgun (WGS) entry which is preliminary data.</text>
</comment>
<dbReference type="AlphaFoldDB" id="A0A2S6HJ82"/>
<keyword evidence="2" id="KW-1185">Reference proteome</keyword>
<dbReference type="Proteomes" id="UP000237749">
    <property type="component" value="Unassembled WGS sequence"/>
</dbReference>
<dbReference type="EMBL" id="PTJA01000016">
    <property type="protein sequence ID" value="PPK77522.1"/>
    <property type="molecule type" value="Genomic_DNA"/>
</dbReference>
<gene>
    <name evidence="1" type="ORF">BXY41_11661</name>
</gene>
<dbReference type="RefSeq" id="WP_104439290.1">
    <property type="nucleotide sequence ID" value="NZ_PTJA01000016.1"/>
</dbReference>
<protein>
    <submittedName>
        <fullName evidence="1">Uncharacterized protein</fullName>
    </submittedName>
</protein>
<evidence type="ECO:0000313" key="2">
    <source>
        <dbReference type="Proteomes" id="UP000237749"/>
    </source>
</evidence>